<evidence type="ECO:0000313" key="5">
    <source>
        <dbReference type="RefSeq" id="XP_020100759.1"/>
    </source>
</evidence>
<dbReference type="PANTHER" id="PTHR21450">
    <property type="entry name" value="PROTEIN ALTERED PHOSPHATE STARVATION RESPONSE 1"/>
    <property type="match status" value="1"/>
</dbReference>
<dbReference type="InterPro" id="IPR006867">
    <property type="entry name" value="DUF632"/>
</dbReference>
<feature type="region of interest" description="Disordered" evidence="1">
    <location>
        <begin position="557"/>
        <end position="590"/>
    </location>
</feature>
<dbReference type="OrthoDB" id="1919226at2759"/>
<dbReference type="PANTHER" id="PTHR21450:SF21">
    <property type="entry name" value="REDUCTASE SUBUNIT C, PUTATIVE (DUF630 AND DUF632)-RELATED"/>
    <property type="match status" value="1"/>
</dbReference>
<feature type="region of interest" description="Disordered" evidence="1">
    <location>
        <begin position="70"/>
        <end position="107"/>
    </location>
</feature>
<dbReference type="Gramene" id="Aco007440.1.mrna1">
    <property type="protein sequence ID" value="Aco007440.1.mrna1"/>
    <property type="gene ID" value="Aco007440.1.path1"/>
</dbReference>
<feature type="region of interest" description="Disordered" evidence="1">
    <location>
        <begin position="292"/>
        <end position="312"/>
    </location>
</feature>
<organism evidence="4 5">
    <name type="scientific">Ananas comosus</name>
    <name type="common">Pineapple</name>
    <name type="synonym">Ananas ananas</name>
    <dbReference type="NCBI Taxonomy" id="4615"/>
    <lineage>
        <taxon>Eukaryota</taxon>
        <taxon>Viridiplantae</taxon>
        <taxon>Streptophyta</taxon>
        <taxon>Embryophyta</taxon>
        <taxon>Tracheophyta</taxon>
        <taxon>Spermatophyta</taxon>
        <taxon>Magnoliopsida</taxon>
        <taxon>Liliopsida</taxon>
        <taxon>Poales</taxon>
        <taxon>Bromeliaceae</taxon>
        <taxon>Bromelioideae</taxon>
        <taxon>Ananas</taxon>
    </lineage>
</organism>
<keyword evidence="4" id="KW-1185">Reference proteome</keyword>
<protein>
    <submittedName>
        <fullName evidence="5">Uncharacterized protein LOC109718767</fullName>
    </submittedName>
</protein>
<dbReference type="AlphaFoldDB" id="A0A6P5FXL5"/>
<feature type="compositionally biased region" description="Polar residues" evidence="1">
    <location>
        <begin position="563"/>
        <end position="590"/>
    </location>
</feature>
<dbReference type="Pfam" id="PF04783">
    <property type="entry name" value="DUF630"/>
    <property type="match status" value="1"/>
</dbReference>
<feature type="domain" description="DUF630" evidence="3">
    <location>
        <begin position="1"/>
        <end position="60"/>
    </location>
</feature>
<dbReference type="Proteomes" id="UP000515123">
    <property type="component" value="Linkage group 12"/>
</dbReference>
<name>A0A6P5FXL5_ANACO</name>
<evidence type="ECO:0000259" key="3">
    <source>
        <dbReference type="Pfam" id="PF04783"/>
    </source>
</evidence>
<evidence type="ECO:0000256" key="1">
    <source>
        <dbReference type="SAM" id="MobiDB-lite"/>
    </source>
</evidence>
<feature type="domain" description="DUF632" evidence="2">
    <location>
        <begin position="230"/>
        <end position="530"/>
    </location>
</feature>
<feature type="compositionally biased region" description="Pro residues" evidence="1">
    <location>
        <begin position="70"/>
        <end position="100"/>
    </location>
</feature>
<proteinExistence type="predicted"/>
<evidence type="ECO:0000313" key="4">
    <source>
        <dbReference type="Proteomes" id="UP000515123"/>
    </source>
</evidence>
<dbReference type="Pfam" id="PF04782">
    <property type="entry name" value="DUF632"/>
    <property type="match status" value="1"/>
</dbReference>
<sequence>MGCVLSSRIEEEDTVRRCKERRRLAKQLLSCRAELAAAQLAYLRSLRNTGATLRQFAEVELMMMPHCNPPLSPTLPPSPPPPPLLPPSPPPQPPPPPPNFSPNRETRMINHPPIAESLNLDDLPIAESLNLDETDSRPWESWDAFGSPTAKKLFDEMPERGKVVAEDDNWAETSSDFVEEVCGEGDDVEFAGKEVAVAAKELGDDESAASWFTKESDMATVVWRGKKSMVGIVREIDEYFLKAAAGGKDVAALLESGREQCHPWEFEGRKGKSSKSAKVFNALSWSWSSRSLQSNQDSSLPNSSDNRRSSSHCTTLEKLLEAEKKLYKEVKEAEIAKFEHKKNTLSLQKLESGSHDMLKIASARSSIEELQCRIVSLEESIYSTCMSIAKLRDEELYPQLIKLSTGLVKMWRVMYECHQVQNHIAQQINLLESRPGTDPTTDAHQQATAQMEAEVASWHGSFCNLIRSQREYIQILNQWVRLTDCLSDSNGLTGSTSGIHGLCEELQRAFDRLPEKVAAEAIKSFLSVIRSIVLQQTEEQILKKKSDRLMTRLEKELSPLSDAESQNELLVPSNRTETLDPNQNPSSTKNMKLENFKKKAEEERAMYLSSVRTSRAMTVNNLQMSLPNVFQALMGFASMCAQALEGVNRFSQEDVTGRSDGVSPL</sequence>
<reference evidence="4" key="1">
    <citation type="journal article" date="2015" name="Nat. Genet.">
        <title>The pineapple genome and the evolution of CAM photosynthesis.</title>
        <authorList>
            <person name="Ming R."/>
            <person name="VanBuren R."/>
            <person name="Wai C.M."/>
            <person name="Tang H."/>
            <person name="Schatz M.C."/>
            <person name="Bowers J.E."/>
            <person name="Lyons E."/>
            <person name="Wang M.L."/>
            <person name="Chen J."/>
            <person name="Biggers E."/>
            <person name="Zhang J."/>
            <person name="Huang L."/>
            <person name="Zhang L."/>
            <person name="Miao W."/>
            <person name="Zhang J."/>
            <person name="Ye Z."/>
            <person name="Miao C."/>
            <person name="Lin Z."/>
            <person name="Wang H."/>
            <person name="Zhou H."/>
            <person name="Yim W.C."/>
            <person name="Priest H.D."/>
            <person name="Zheng C."/>
            <person name="Woodhouse M."/>
            <person name="Edger P.P."/>
            <person name="Guyot R."/>
            <person name="Guo H.B."/>
            <person name="Guo H."/>
            <person name="Zheng G."/>
            <person name="Singh R."/>
            <person name="Sharma A."/>
            <person name="Min X."/>
            <person name="Zheng Y."/>
            <person name="Lee H."/>
            <person name="Gurtowski J."/>
            <person name="Sedlazeck F.J."/>
            <person name="Harkess A."/>
            <person name="McKain M.R."/>
            <person name="Liao Z."/>
            <person name="Fang J."/>
            <person name="Liu J."/>
            <person name="Zhang X."/>
            <person name="Zhang Q."/>
            <person name="Hu W."/>
            <person name="Qin Y."/>
            <person name="Wang K."/>
            <person name="Chen L.Y."/>
            <person name="Shirley N."/>
            <person name="Lin Y.R."/>
            <person name="Liu L.Y."/>
            <person name="Hernandez A.G."/>
            <person name="Wright C.L."/>
            <person name="Bulone V."/>
            <person name="Tuskan G.A."/>
            <person name="Heath K."/>
            <person name="Zee F."/>
            <person name="Moore P.H."/>
            <person name="Sunkar R."/>
            <person name="Leebens-Mack J.H."/>
            <person name="Mockler T."/>
            <person name="Bennetzen J.L."/>
            <person name="Freeling M."/>
            <person name="Sankoff D."/>
            <person name="Paterson A.H."/>
            <person name="Zhu X."/>
            <person name="Yang X."/>
            <person name="Smith J.A."/>
            <person name="Cushman J.C."/>
            <person name="Paull R.E."/>
            <person name="Yu Q."/>
        </authorList>
    </citation>
    <scope>NUCLEOTIDE SEQUENCE [LARGE SCALE GENOMIC DNA]</scope>
    <source>
        <strain evidence="4">cv. F153</strain>
    </source>
</reference>
<accession>A0A6P5FXL5</accession>
<dbReference type="RefSeq" id="XP_020100759.1">
    <property type="nucleotide sequence ID" value="XM_020245170.1"/>
</dbReference>
<dbReference type="GeneID" id="109718767"/>
<evidence type="ECO:0000259" key="2">
    <source>
        <dbReference type="Pfam" id="PF04782"/>
    </source>
</evidence>
<dbReference type="InterPro" id="IPR006868">
    <property type="entry name" value="DUF630"/>
</dbReference>
<gene>
    <name evidence="5" type="primary">LOC109718767</name>
</gene>
<reference evidence="5" key="2">
    <citation type="submission" date="2025-08" db="UniProtKB">
        <authorList>
            <consortium name="RefSeq"/>
        </authorList>
    </citation>
    <scope>IDENTIFICATION</scope>
    <source>
        <tissue evidence="5">Leaf</tissue>
    </source>
</reference>